<evidence type="ECO:0000313" key="9">
    <source>
        <dbReference type="EMBL" id="KOC66094.1"/>
    </source>
</evidence>
<dbReference type="PANTHER" id="PTHR21367:SF1">
    <property type="entry name" value="ARGINYL-TRNA--PROTEIN TRANSFERASE 1"/>
    <property type="match status" value="1"/>
</dbReference>
<evidence type="ECO:0000256" key="1">
    <source>
        <dbReference type="ARBA" id="ARBA00009991"/>
    </source>
</evidence>
<dbReference type="InterPro" id="IPR030700">
    <property type="entry name" value="N-end_Aminoacyl_Trfase"/>
</dbReference>
<dbReference type="OrthoDB" id="74183at2759"/>
<dbReference type="PIRSF" id="PIRSF037207">
    <property type="entry name" value="ATE1_euk"/>
    <property type="match status" value="1"/>
</dbReference>
<evidence type="ECO:0000256" key="2">
    <source>
        <dbReference type="ARBA" id="ARBA00022679"/>
    </source>
</evidence>
<dbReference type="PANTHER" id="PTHR21367">
    <property type="entry name" value="ARGININE-TRNA-PROTEIN TRANSFERASE 1"/>
    <property type="match status" value="1"/>
</dbReference>
<dbReference type="SUPFAM" id="SSF55729">
    <property type="entry name" value="Acyl-CoA N-acyltransferases (Nat)"/>
    <property type="match status" value="1"/>
</dbReference>
<dbReference type="EC" id="2.3.2.8" evidence="5"/>
<keyword evidence="3 5" id="KW-0833">Ubl conjugation pathway</keyword>
<keyword evidence="4 5" id="KW-0012">Acyltransferase</keyword>
<evidence type="ECO:0000256" key="5">
    <source>
        <dbReference type="PIRNR" id="PIRNR037207"/>
    </source>
</evidence>
<gene>
    <name evidence="9" type="ORF">WH47_00987</name>
</gene>
<organism evidence="9 10">
    <name type="scientific">Habropoda laboriosa</name>
    <dbReference type="NCBI Taxonomy" id="597456"/>
    <lineage>
        <taxon>Eukaryota</taxon>
        <taxon>Metazoa</taxon>
        <taxon>Ecdysozoa</taxon>
        <taxon>Arthropoda</taxon>
        <taxon>Hexapoda</taxon>
        <taxon>Insecta</taxon>
        <taxon>Pterygota</taxon>
        <taxon>Neoptera</taxon>
        <taxon>Endopterygota</taxon>
        <taxon>Hymenoptera</taxon>
        <taxon>Apocrita</taxon>
        <taxon>Aculeata</taxon>
        <taxon>Apoidea</taxon>
        <taxon>Anthophila</taxon>
        <taxon>Apidae</taxon>
        <taxon>Habropoda</taxon>
    </lineage>
</organism>
<feature type="domain" description="N-end rule aminoacyl transferase C-terminal" evidence="8">
    <location>
        <begin position="338"/>
        <end position="458"/>
    </location>
</feature>
<dbReference type="InterPro" id="IPR007471">
    <property type="entry name" value="N-end_Aminoacyl_Trfase_N"/>
</dbReference>
<dbReference type="EMBL" id="KQ414652">
    <property type="protein sequence ID" value="KOC66094.1"/>
    <property type="molecule type" value="Genomic_DNA"/>
</dbReference>
<dbReference type="AlphaFoldDB" id="A0A0L7R5J8"/>
<comment type="similarity">
    <text evidence="1 5">Belongs to the R-transferase family.</text>
</comment>
<evidence type="ECO:0000256" key="6">
    <source>
        <dbReference type="SAM" id="MobiDB-lite"/>
    </source>
</evidence>
<evidence type="ECO:0000256" key="3">
    <source>
        <dbReference type="ARBA" id="ARBA00022786"/>
    </source>
</evidence>
<comment type="catalytic activity">
    <reaction evidence="5">
        <text>an N-terminal L-alpha-aminoacyl-[protein] + L-arginyl-tRNA(Arg) = an N-terminal L-arginyl-L-aminoacyl-[protein] + tRNA(Arg) + H(+)</text>
        <dbReference type="Rhea" id="RHEA:10208"/>
        <dbReference type="Rhea" id="RHEA-COMP:9658"/>
        <dbReference type="Rhea" id="RHEA-COMP:9673"/>
        <dbReference type="Rhea" id="RHEA-COMP:10636"/>
        <dbReference type="Rhea" id="RHEA-COMP:10638"/>
        <dbReference type="ChEBI" id="CHEBI:15378"/>
        <dbReference type="ChEBI" id="CHEBI:78442"/>
        <dbReference type="ChEBI" id="CHEBI:78513"/>
        <dbReference type="ChEBI" id="CHEBI:78597"/>
        <dbReference type="ChEBI" id="CHEBI:83562"/>
        <dbReference type="EC" id="2.3.2.8"/>
    </reaction>
</comment>
<accession>A0A0L7R5J8</accession>
<dbReference type="InterPro" id="IPR007472">
    <property type="entry name" value="N-end_Aminoacyl_Trfase_C"/>
</dbReference>
<proteinExistence type="inferred from homology"/>
<dbReference type="STRING" id="597456.A0A0L7R5J8"/>
<feature type="region of interest" description="Disordered" evidence="6">
    <location>
        <begin position="155"/>
        <end position="203"/>
    </location>
</feature>
<dbReference type="Pfam" id="PF04376">
    <property type="entry name" value="ATE_N"/>
    <property type="match status" value="1"/>
</dbReference>
<keyword evidence="10" id="KW-1185">Reference proteome</keyword>
<dbReference type="Proteomes" id="UP000053825">
    <property type="component" value="Unassembled WGS sequence"/>
</dbReference>
<reference evidence="9 10" key="1">
    <citation type="submission" date="2015-07" db="EMBL/GenBank/DDBJ databases">
        <title>The genome of Habropoda laboriosa.</title>
        <authorList>
            <person name="Pan H."/>
            <person name="Kapheim K."/>
        </authorList>
    </citation>
    <scope>NUCLEOTIDE SEQUENCE [LARGE SCALE GENOMIC DNA]</scope>
    <source>
        <strain evidence="9">0110345459</strain>
    </source>
</reference>
<sequence length="550" mass="64431">MASQSYSIFEYYGEQERYKCGYCNNPNTNYSHGKCMGAHTLTVQDYQTLIDRGWRRCGSYCYKSIMDQTCCPLYTIKCEALQFKISKSQKKILKRMAKFLRNELQKDDSMDTYEEDHRDNIDIGEACNHSKRVLKAEENISNINVKFIDDEVNGRLQPNVSDKGKQNCDSGMKKKNSESVPVVSSHNNDSHGTSQSLQSVEMNSAQKPCMKAKLLRKQRKQNKLLAQGKSQEEIDAMFKENKQENHAKSLEELFDEVYSGNSRLELKLVRTSSMSSGYLETSKQSYEVYKKYQTTINGVLADKVTEKQYRRFLMKSPLQMKLVRTMSDEFIKTLKVSAKLFKKYQMTIYDETEEESDEESFFRFLVKSPLQQYWLDNELIAVGVIDILPSCISSVYFFYDPAYSYLSLGTFSSLREVYLTRQFNKVAKDLKYYYMGFYIHTCPKMRYKARLKPSKLLCPETYAWFDIEPCLLKLDKEKYSRFNDDIDAIDEDGIVDVRKVLVLYRQVAMPYEIYKKEYRQTVTPQEEDEIKEYASLIGMKCAQRMLLYRC</sequence>
<dbReference type="InterPro" id="IPR016181">
    <property type="entry name" value="Acyl_CoA_acyltransferase"/>
</dbReference>
<feature type="domain" description="N-end aminoacyl transferase N-terminal" evidence="7">
    <location>
        <begin position="18"/>
        <end position="91"/>
    </location>
</feature>
<name>A0A0L7R5J8_9HYME</name>
<keyword evidence="2 5" id="KW-0808">Transferase</keyword>
<comment type="function">
    <text evidence="5">Involved in the post-translational conjugation of arginine to the N-terminal aspartate or glutamate of a protein. This arginylation is required for degradation of the protein via the ubiquitin pathway.</text>
</comment>
<feature type="compositionally biased region" description="Basic and acidic residues" evidence="6">
    <location>
        <begin position="162"/>
        <end position="177"/>
    </location>
</feature>
<dbReference type="GO" id="GO:0005737">
    <property type="term" value="C:cytoplasm"/>
    <property type="evidence" value="ECO:0007669"/>
    <property type="project" value="TreeGrafter"/>
</dbReference>
<evidence type="ECO:0000256" key="4">
    <source>
        <dbReference type="ARBA" id="ARBA00023315"/>
    </source>
</evidence>
<dbReference type="InterPro" id="IPR017137">
    <property type="entry name" value="Arg-tRNA-P_Trfase_1_euk"/>
</dbReference>
<dbReference type="GO" id="GO:0004057">
    <property type="term" value="F:arginyl-tRNA--protein transferase activity"/>
    <property type="evidence" value="ECO:0007669"/>
    <property type="project" value="UniProtKB-EC"/>
</dbReference>
<feature type="compositionally biased region" description="Polar residues" evidence="6">
    <location>
        <begin position="178"/>
        <end position="203"/>
    </location>
</feature>
<evidence type="ECO:0000313" key="10">
    <source>
        <dbReference type="Proteomes" id="UP000053825"/>
    </source>
</evidence>
<evidence type="ECO:0000259" key="7">
    <source>
        <dbReference type="Pfam" id="PF04376"/>
    </source>
</evidence>
<protein>
    <recommendedName>
        <fullName evidence="5">Arginyl-tRNA--protein transferase 1</fullName>
        <shortName evidence="5">Arginyltransferase 1</shortName>
        <shortName evidence="5">R-transferase 1</shortName>
        <ecNumber evidence="5">2.3.2.8</ecNumber>
    </recommendedName>
    <alternativeName>
        <fullName evidence="5">Arginine-tRNA--protein transferase 1</fullName>
    </alternativeName>
</protein>
<dbReference type="Pfam" id="PF04377">
    <property type="entry name" value="ATE_C"/>
    <property type="match status" value="1"/>
</dbReference>
<evidence type="ECO:0000259" key="8">
    <source>
        <dbReference type="Pfam" id="PF04377"/>
    </source>
</evidence>